<feature type="transmembrane region" description="Helical" evidence="1">
    <location>
        <begin position="49"/>
        <end position="70"/>
    </location>
</feature>
<evidence type="ECO:0000256" key="1">
    <source>
        <dbReference type="SAM" id="Phobius"/>
    </source>
</evidence>
<dbReference type="Proteomes" id="UP000229681">
    <property type="component" value="Unassembled WGS sequence"/>
</dbReference>
<feature type="transmembrane region" description="Helical" evidence="1">
    <location>
        <begin position="82"/>
        <end position="100"/>
    </location>
</feature>
<evidence type="ECO:0000313" key="2">
    <source>
        <dbReference type="EMBL" id="PJF34181.1"/>
    </source>
</evidence>
<feature type="non-terminal residue" evidence="2">
    <location>
        <position position="136"/>
    </location>
</feature>
<keyword evidence="1" id="KW-0812">Transmembrane</keyword>
<dbReference type="EMBL" id="PGTM01000570">
    <property type="protein sequence ID" value="PJF34181.1"/>
    <property type="molecule type" value="Genomic_DNA"/>
</dbReference>
<dbReference type="AlphaFoldDB" id="A0A2M8P9F0"/>
<sequence>MFNQRGDTAWITGDPDGSPQLDPYTGAFFVLGLGMVIGRMLRRRDPAEWLLPLSIFVLILPSALAIAFIIEVPSATRASGALPVVYLIAAFGAAMTVIGIAQGLPRLWLRRAVYVVTAILVLIAATINYERYFVDA</sequence>
<gene>
    <name evidence="2" type="ORF">CUN49_16760</name>
</gene>
<accession>A0A2M8P9F0</accession>
<protein>
    <submittedName>
        <fullName evidence="2">Uncharacterized protein</fullName>
    </submittedName>
</protein>
<feature type="transmembrane region" description="Helical" evidence="1">
    <location>
        <begin position="24"/>
        <end position="42"/>
    </location>
</feature>
<keyword evidence="1" id="KW-1133">Transmembrane helix</keyword>
<evidence type="ECO:0000313" key="3">
    <source>
        <dbReference type="Proteomes" id="UP000229681"/>
    </source>
</evidence>
<reference evidence="2 3" key="1">
    <citation type="submission" date="2017-11" db="EMBL/GenBank/DDBJ databases">
        <title>Evolution of Phototrophy in the Chloroflexi Phylum Driven by Horizontal Gene Transfer.</title>
        <authorList>
            <person name="Ward L.M."/>
            <person name="Hemp J."/>
            <person name="Shih P.M."/>
            <person name="Mcglynn S.E."/>
            <person name="Fischer W."/>
        </authorList>
    </citation>
    <scope>NUCLEOTIDE SEQUENCE [LARGE SCALE GENOMIC DNA]</scope>
    <source>
        <strain evidence="2">JP3_13</strain>
    </source>
</reference>
<keyword evidence="1" id="KW-0472">Membrane</keyword>
<feature type="transmembrane region" description="Helical" evidence="1">
    <location>
        <begin position="112"/>
        <end position="129"/>
    </location>
</feature>
<comment type="caution">
    <text evidence="2">The sequence shown here is derived from an EMBL/GenBank/DDBJ whole genome shotgun (WGS) entry which is preliminary data.</text>
</comment>
<proteinExistence type="predicted"/>
<organism evidence="2 3">
    <name type="scientific">Candidatus Thermofonsia Clade 1 bacterium</name>
    <dbReference type="NCBI Taxonomy" id="2364210"/>
    <lineage>
        <taxon>Bacteria</taxon>
        <taxon>Bacillati</taxon>
        <taxon>Chloroflexota</taxon>
        <taxon>Candidatus Thermofontia</taxon>
        <taxon>Candidatus Thermofonsia Clade 1</taxon>
    </lineage>
</organism>
<name>A0A2M8P9F0_9CHLR</name>